<dbReference type="PANTHER" id="PTHR35565:SF1">
    <property type="entry name" value="TYPE VI SECRETION SYSTEM CONTRACTILE SHEATH LARGE SUBUNIT"/>
    <property type="match status" value="1"/>
</dbReference>
<organism evidence="3 4">
    <name type="scientific">Aquariibacter albus</name>
    <dbReference type="NCBI Taxonomy" id="2759899"/>
    <lineage>
        <taxon>Bacteria</taxon>
        <taxon>Pseudomonadati</taxon>
        <taxon>Pseudomonadota</taxon>
        <taxon>Betaproteobacteria</taxon>
        <taxon>Burkholderiales</taxon>
        <taxon>Sphaerotilaceae</taxon>
        <taxon>Aquariibacter</taxon>
    </lineage>
</organism>
<proteinExistence type="predicted"/>
<name>A0A839HMD9_9BURK</name>
<evidence type="ECO:0000313" key="4">
    <source>
        <dbReference type="Proteomes" id="UP000586093"/>
    </source>
</evidence>
<evidence type="ECO:0000313" key="3">
    <source>
        <dbReference type="EMBL" id="MBB1163176.1"/>
    </source>
</evidence>
<dbReference type="InterPro" id="IPR044031">
    <property type="entry name" value="TssC1_N"/>
</dbReference>
<evidence type="ECO:0000259" key="2">
    <source>
        <dbReference type="Pfam" id="PF05943"/>
    </source>
</evidence>
<feature type="domain" description="TssC1 N-terminal" evidence="2">
    <location>
        <begin position="203"/>
        <end position="459"/>
    </location>
</feature>
<dbReference type="Pfam" id="PF05943">
    <property type="entry name" value="VipB"/>
    <property type="match status" value="1"/>
</dbReference>
<feature type="compositionally biased region" description="Low complexity" evidence="1">
    <location>
        <begin position="529"/>
        <end position="551"/>
    </location>
</feature>
<dbReference type="InterPro" id="IPR010269">
    <property type="entry name" value="T6SS_TssC-like"/>
</dbReference>
<protein>
    <submittedName>
        <fullName evidence="3">Type VI secretion system contractile sheath large subunit</fullName>
    </submittedName>
</protein>
<accession>A0A839HMD9</accession>
<keyword evidence="4" id="KW-1185">Reference proteome</keyword>
<dbReference type="PANTHER" id="PTHR35565">
    <property type="entry name" value="CYTOPLASMIC PROTEIN-RELATED"/>
    <property type="match status" value="1"/>
</dbReference>
<feature type="region of interest" description="Disordered" evidence="1">
    <location>
        <begin position="528"/>
        <end position="597"/>
    </location>
</feature>
<feature type="compositionally biased region" description="Low complexity" evidence="1">
    <location>
        <begin position="567"/>
        <end position="590"/>
    </location>
</feature>
<dbReference type="Proteomes" id="UP000586093">
    <property type="component" value="Unassembled WGS sequence"/>
</dbReference>
<dbReference type="AlphaFoldDB" id="A0A839HMD9"/>
<reference evidence="3 4" key="1">
    <citation type="submission" date="2020-08" db="EMBL/GenBank/DDBJ databases">
        <title>Aquariorum lacteus gen. nov., sp. nov., a new member of the family Comamonadaceae, isolated from freshwater aquarium.</title>
        <authorList>
            <person name="Chun S.-J."/>
        </authorList>
    </citation>
    <scope>NUCLEOTIDE SEQUENCE [LARGE SCALE GENOMIC DNA]</scope>
    <source>
        <strain evidence="3 4">SJAQ100</strain>
    </source>
</reference>
<feature type="compositionally biased region" description="Acidic residues" evidence="1">
    <location>
        <begin position="552"/>
        <end position="566"/>
    </location>
</feature>
<evidence type="ECO:0000256" key="1">
    <source>
        <dbReference type="SAM" id="MobiDB-lite"/>
    </source>
</evidence>
<gene>
    <name evidence="3" type="ORF">H4F90_14475</name>
</gene>
<comment type="caution">
    <text evidence="3">The sequence shown here is derived from an EMBL/GenBank/DDBJ whole genome shotgun (WGS) entry which is preliminary data.</text>
</comment>
<dbReference type="EMBL" id="JACIVI010000007">
    <property type="protein sequence ID" value="MBB1163176.1"/>
    <property type="molecule type" value="Genomic_DNA"/>
</dbReference>
<dbReference type="RefSeq" id="WP_182665852.1">
    <property type="nucleotide sequence ID" value="NZ_JACIVI010000007.1"/>
</dbReference>
<sequence>MHDSDWQPHFGQVGAAPPNWSAKRPLRIAVLGDFGGGALAGRLETGAALGRRKPLPVEFDTLEDALARLKLEPQLPLGAEGATVAVPLGELESFHPDALYRELEVFGALASLRKRLNTPASFAKAAAEVQAWGEDKLRRASSVARRQSARGGALSAGARLDDFARLTGRPGLAAAADESVDALMRQIVGPFVQPAADPKKDVLVGAVDAALTDAMRAVLHQGDFQHLESLWRGVDFLLRRLETGPQLQVHLIDLSAEEFAADLSQAEDLAESGLYKLLVTQPAEHADGGYAYVCACYHFEATPPQAELLGRAAKVASHAGAALLTGIATDPFTNRKEPPHRLVAEAFAALRALPEASFLGLFGPRFLLRHPYGKRSDPISSFSFEEFSPEAGLRGMLWGHPALLALCVLAVRGGQLAVNDLPFHHYVDGDGDSVALPCTDRLINTQAAALLRGFGINGLMAHKGEALVRIAGLEALNGDGLAVALGALRKPPASGGRVGLGSKPEADAPVAVDWQPAMRQGVAMETGLQTAPPADDPSATADEATEAPADAAQDDASADGGMDELDALLASLGGDDAAPSSEADAASSDAPAEDEMDPELAALLASLG</sequence>